<feature type="compositionally biased region" description="Pro residues" evidence="1">
    <location>
        <begin position="153"/>
        <end position="163"/>
    </location>
</feature>
<feature type="region of interest" description="Disordered" evidence="1">
    <location>
        <begin position="252"/>
        <end position="274"/>
    </location>
</feature>
<proteinExistence type="predicted"/>
<feature type="region of interest" description="Disordered" evidence="1">
    <location>
        <begin position="74"/>
        <end position="180"/>
    </location>
</feature>
<gene>
    <name evidence="2" type="ORF">NON19_20145</name>
</gene>
<dbReference type="RefSeq" id="WP_255930034.1">
    <property type="nucleotide sequence ID" value="NZ_JANFNH010000025.1"/>
</dbReference>
<evidence type="ECO:0000313" key="2">
    <source>
        <dbReference type="EMBL" id="MCQ4044273.1"/>
    </source>
</evidence>
<feature type="compositionally biased region" description="Low complexity" evidence="1">
    <location>
        <begin position="131"/>
        <end position="140"/>
    </location>
</feature>
<evidence type="ECO:0000256" key="1">
    <source>
        <dbReference type="SAM" id="MobiDB-lite"/>
    </source>
</evidence>
<accession>A0ABT1PFY0</accession>
<name>A0ABT1PFY0_9ACTN</name>
<protein>
    <submittedName>
        <fullName evidence="2">Uncharacterized protein</fullName>
    </submittedName>
</protein>
<sequence length="274" mass="28668">MTRPRFEDVPRHPRLSLIVTADRQASLDGTPVEVPDGTDPRVAVCKAAVARARELGRPVSAVLREADGQRWPMIITPEGGVFQGERPLRRRDASQAPSGLPQSPPAQEQPDTARPPAATSPAVSAEQAPRASEYLPAEPLAAPPPSGAQAPPEAAPPVVPPVRAPSEEHPAPQDVDPDSVPAWPLLTITLTAEGTALVNDVPVPQPPGVDPRAAAVAAAAGHIGQLGLARPVRANATDPDGTVWPLIIHPNGTATAAGPAIRPERGRRWLRRKG</sequence>
<reference evidence="2 3" key="1">
    <citation type="submission" date="2022-06" db="EMBL/GenBank/DDBJ databases">
        <title>Draft genome sequence of type strain Streptomyces rubrisoli DSM 42083.</title>
        <authorList>
            <person name="Duangmal K."/>
            <person name="Klaysubun C."/>
        </authorList>
    </citation>
    <scope>NUCLEOTIDE SEQUENCE [LARGE SCALE GENOMIC DNA]</scope>
    <source>
        <strain evidence="2 3">DSM 42083</strain>
    </source>
</reference>
<evidence type="ECO:0000313" key="3">
    <source>
        <dbReference type="Proteomes" id="UP001206206"/>
    </source>
</evidence>
<feature type="compositionally biased region" description="Polar residues" evidence="1">
    <location>
        <begin position="95"/>
        <end position="110"/>
    </location>
</feature>
<dbReference type="EMBL" id="JANFNH010000025">
    <property type="protein sequence ID" value="MCQ4044273.1"/>
    <property type="molecule type" value="Genomic_DNA"/>
</dbReference>
<comment type="caution">
    <text evidence="2">The sequence shown here is derived from an EMBL/GenBank/DDBJ whole genome shotgun (WGS) entry which is preliminary data.</text>
</comment>
<dbReference type="Proteomes" id="UP001206206">
    <property type="component" value="Unassembled WGS sequence"/>
</dbReference>
<keyword evidence="3" id="KW-1185">Reference proteome</keyword>
<organism evidence="2 3">
    <name type="scientific">Streptantibioticus rubrisoli</name>
    <dbReference type="NCBI Taxonomy" id="1387313"/>
    <lineage>
        <taxon>Bacteria</taxon>
        <taxon>Bacillati</taxon>
        <taxon>Actinomycetota</taxon>
        <taxon>Actinomycetes</taxon>
        <taxon>Kitasatosporales</taxon>
        <taxon>Streptomycetaceae</taxon>
        <taxon>Streptantibioticus</taxon>
    </lineage>
</organism>